<dbReference type="Pfam" id="PF00528">
    <property type="entry name" value="BPD_transp_1"/>
    <property type="match status" value="1"/>
</dbReference>
<feature type="domain" description="ABC transmembrane type-1" evidence="8">
    <location>
        <begin position="97"/>
        <end position="302"/>
    </location>
</feature>
<keyword evidence="3" id="KW-1003">Cell membrane</keyword>
<dbReference type="SUPFAM" id="SSF161098">
    <property type="entry name" value="MetI-like"/>
    <property type="match status" value="1"/>
</dbReference>
<accession>A0A399EMN7</accession>
<dbReference type="Pfam" id="PF19300">
    <property type="entry name" value="BPD_transp_1_N"/>
    <property type="match status" value="1"/>
</dbReference>
<sequence length="316" mass="34604">MLAYTVRRLLDLVLVLFGVSVLVFLMIRLIPGDAVQIMLGANTEITPDRLEALREKLGLNKPLVVQYGDWLAGVLRGDLGESVWTGAPIRDEIFARLPLTLELTLLSLVLGVVLSVPMGILTAYWRNSTAEYVVRLVAIAGVTVPSFWLGTLFIYLSFKLWPSWPAIGYVPLAEDPAGHFARLLFPVLALALPLLAGLSRLLRSTLLDILNQDYVRTARAKGLSERVVMYKHALRNALIPLVTVVGIQAGYLFGGAIVVEQVFALPGMGRLIVGAINERNYPLVQGAILLVTAGSVFINLLVDLAYAYLDPRVEYA</sequence>
<organism evidence="9 10">
    <name type="scientific">Calidithermus terrae</name>
    <dbReference type="NCBI Taxonomy" id="1408545"/>
    <lineage>
        <taxon>Bacteria</taxon>
        <taxon>Thermotogati</taxon>
        <taxon>Deinococcota</taxon>
        <taxon>Deinococci</taxon>
        <taxon>Thermales</taxon>
        <taxon>Thermaceae</taxon>
        <taxon>Calidithermus</taxon>
    </lineage>
</organism>
<dbReference type="RefSeq" id="WP_119315343.1">
    <property type="nucleotide sequence ID" value="NZ_QXDL01000093.1"/>
</dbReference>
<dbReference type="InterPro" id="IPR000515">
    <property type="entry name" value="MetI-like"/>
</dbReference>
<dbReference type="PANTHER" id="PTHR43163:SF6">
    <property type="entry name" value="DIPEPTIDE TRANSPORT SYSTEM PERMEASE PROTEIN DPPB-RELATED"/>
    <property type="match status" value="1"/>
</dbReference>
<dbReference type="GO" id="GO:0071916">
    <property type="term" value="F:dipeptide transmembrane transporter activity"/>
    <property type="evidence" value="ECO:0007669"/>
    <property type="project" value="TreeGrafter"/>
</dbReference>
<name>A0A399EMN7_9DEIN</name>
<dbReference type="GO" id="GO:0005886">
    <property type="term" value="C:plasma membrane"/>
    <property type="evidence" value="ECO:0007669"/>
    <property type="project" value="UniProtKB-SubCell"/>
</dbReference>
<feature type="transmembrane region" description="Helical" evidence="7">
    <location>
        <begin position="132"/>
        <end position="158"/>
    </location>
</feature>
<dbReference type="Proteomes" id="UP000265715">
    <property type="component" value="Unassembled WGS sequence"/>
</dbReference>
<keyword evidence="5 7" id="KW-1133">Transmembrane helix</keyword>
<comment type="similarity">
    <text evidence="7">Belongs to the binding-protein-dependent transport system permease family.</text>
</comment>
<feature type="transmembrane region" description="Helical" evidence="7">
    <location>
        <begin position="12"/>
        <end position="30"/>
    </location>
</feature>
<evidence type="ECO:0000313" key="9">
    <source>
        <dbReference type="EMBL" id="RIH83401.1"/>
    </source>
</evidence>
<feature type="transmembrane region" description="Helical" evidence="7">
    <location>
        <begin position="283"/>
        <end position="309"/>
    </location>
</feature>
<evidence type="ECO:0000259" key="8">
    <source>
        <dbReference type="PROSITE" id="PS50928"/>
    </source>
</evidence>
<keyword evidence="6 7" id="KW-0472">Membrane</keyword>
<evidence type="ECO:0000256" key="5">
    <source>
        <dbReference type="ARBA" id="ARBA00022989"/>
    </source>
</evidence>
<feature type="transmembrane region" description="Helical" evidence="7">
    <location>
        <begin position="105"/>
        <end position="125"/>
    </location>
</feature>
<keyword evidence="4 7" id="KW-0812">Transmembrane</keyword>
<feature type="transmembrane region" description="Helical" evidence="7">
    <location>
        <begin position="238"/>
        <end position="263"/>
    </location>
</feature>
<comment type="caution">
    <text evidence="9">The sequence shown here is derived from an EMBL/GenBank/DDBJ whole genome shotgun (WGS) entry which is preliminary data.</text>
</comment>
<dbReference type="Gene3D" id="1.10.3720.10">
    <property type="entry name" value="MetI-like"/>
    <property type="match status" value="1"/>
</dbReference>
<comment type="subcellular location">
    <subcellularLocation>
        <location evidence="1 7">Cell membrane</location>
        <topology evidence="1 7">Multi-pass membrane protein</topology>
    </subcellularLocation>
</comment>
<evidence type="ECO:0000256" key="6">
    <source>
        <dbReference type="ARBA" id="ARBA00023136"/>
    </source>
</evidence>
<evidence type="ECO:0000256" key="2">
    <source>
        <dbReference type="ARBA" id="ARBA00022448"/>
    </source>
</evidence>
<proteinExistence type="inferred from homology"/>
<dbReference type="OrthoDB" id="9773683at2"/>
<dbReference type="AlphaFoldDB" id="A0A399EMN7"/>
<dbReference type="InterPro" id="IPR035906">
    <property type="entry name" value="MetI-like_sf"/>
</dbReference>
<evidence type="ECO:0000256" key="4">
    <source>
        <dbReference type="ARBA" id="ARBA00022692"/>
    </source>
</evidence>
<evidence type="ECO:0000256" key="7">
    <source>
        <dbReference type="RuleBase" id="RU363032"/>
    </source>
</evidence>
<dbReference type="PROSITE" id="PS50928">
    <property type="entry name" value="ABC_TM1"/>
    <property type="match status" value="1"/>
</dbReference>
<protein>
    <submittedName>
        <fullName evidence="9">Glutathione transport system permease protein GsiC</fullName>
    </submittedName>
</protein>
<evidence type="ECO:0000256" key="1">
    <source>
        <dbReference type="ARBA" id="ARBA00004651"/>
    </source>
</evidence>
<gene>
    <name evidence="9" type="primary">gsiC_3</name>
    <name evidence="9" type="ORF">Mterra_02291</name>
</gene>
<keyword evidence="2 7" id="KW-0813">Transport</keyword>
<dbReference type="EMBL" id="QXDL01000093">
    <property type="protein sequence ID" value="RIH83401.1"/>
    <property type="molecule type" value="Genomic_DNA"/>
</dbReference>
<dbReference type="PANTHER" id="PTHR43163">
    <property type="entry name" value="DIPEPTIDE TRANSPORT SYSTEM PERMEASE PROTEIN DPPB-RELATED"/>
    <property type="match status" value="1"/>
</dbReference>
<dbReference type="InterPro" id="IPR045621">
    <property type="entry name" value="BPD_transp_1_N"/>
</dbReference>
<feature type="transmembrane region" description="Helical" evidence="7">
    <location>
        <begin position="178"/>
        <end position="198"/>
    </location>
</feature>
<evidence type="ECO:0000313" key="10">
    <source>
        <dbReference type="Proteomes" id="UP000265715"/>
    </source>
</evidence>
<reference evidence="9 10" key="1">
    <citation type="submission" date="2018-08" db="EMBL/GenBank/DDBJ databases">
        <title>Meiothermus terrae DSM 26712 genome sequencing project.</title>
        <authorList>
            <person name="Da Costa M.S."/>
            <person name="Albuquerque L."/>
            <person name="Raposo P."/>
            <person name="Froufe H.J.C."/>
            <person name="Barroso C.S."/>
            <person name="Egas C."/>
        </authorList>
    </citation>
    <scope>NUCLEOTIDE SEQUENCE [LARGE SCALE GENOMIC DNA]</scope>
    <source>
        <strain evidence="9 10">DSM 26712</strain>
    </source>
</reference>
<dbReference type="CDD" id="cd06261">
    <property type="entry name" value="TM_PBP2"/>
    <property type="match status" value="1"/>
</dbReference>
<evidence type="ECO:0000256" key="3">
    <source>
        <dbReference type="ARBA" id="ARBA00022475"/>
    </source>
</evidence>
<keyword evidence="10" id="KW-1185">Reference proteome</keyword>